<feature type="non-terminal residue" evidence="3">
    <location>
        <position position="130"/>
    </location>
</feature>
<dbReference type="EMBL" id="UINC01216825">
    <property type="protein sequence ID" value="SVE43128.1"/>
    <property type="molecule type" value="Genomic_DNA"/>
</dbReference>
<name>A0A383DH02_9ZZZZ</name>
<evidence type="ECO:0000313" key="3">
    <source>
        <dbReference type="EMBL" id="SVE43128.1"/>
    </source>
</evidence>
<keyword evidence="1" id="KW-0808">Transferase</keyword>
<dbReference type="GO" id="GO:0016746">
    <property type="term" value="F:acyltransferase activity"/>
    <property type="evidence" value="ECO:0007669"/>
    <property type="project" value="UniProtKB-KW"/>
</dbReference>
<evidence type="ECO:0008006" key="4">
    <source>
        <dbReference type="Google" id="ProtNLM"/>
    </source>
</evidence>
<evidence type="ECO:0000256" key="1">
    <source>
        <dbReference type="ARBA" id="ARBA00022679"/>
    </source>
</evidence>
<protein>
    <recommendedName>
        <fullName evidence="4">Acetyltransferase</fullName>
    </recommendedName>
</protein>
<dbReference type="InterPro" id="IPR050179">
    <property type="entry name" value="Trans_hexapeptide_repeat"/>
</dbReference>
<dbReference type="AlphaFoldDB" id="A0A383DH02"/>
<dbReference type="PANTHER" id="PTHR43300:SF12">
    <property type="entry name" value="CHLORAMPHENICOL ACETYLTRANSFERASE"/>
    <property type="match status" value="1"/>
</dbReference>
<evidence type="ECO:0000256" key="2">
    <source>
        <dbReference type="ARBA" id="ARBA00023315"/>
    </source>
</evidence>
<organism evidence="3">
    <name type="scientific">marine metagenome</name>
    <dbReference type="NCBI Taxonomy" id="408172"/>
    <lineage>
        <taxon>unclassified sequences</taxon>
        <taxon>metagenomes</taxon>
        <taxon>ecological metagenomes</taxon>
    </lineage>
</organism>
<sequence length="130" mass="13820">MKIGMDSKVYPSAKLCYRELISIGSRVIIDDFVFIAGKSGVFIGDFVHIGAHSLISGQGAVRLESFSGLSSGVRLFSSTEIFDGDNLTNPTIPSTYRKVKSGPIVICRHAVVCANSVIMPNVTIGKGAVI</sequence>
<dbReference type="Gene3D" id="2.160.10.10">
    <property type="entry name" value="Hexapeptide repeat proteins"/>
    <property type="match status" value="1"/>
</dbReference>
<dbReference type="InterPro" id="IPR011004">
    <property type="entry name" value="Trimer_LpxA-like_sf"/>
</dbReference>
<accession>A0A383DH02</accession>
<reference evidence="3" key="1">
    <citation type="submission" date="2018-05" db="EMBL/GenBank/DDBJ databases">
        <authorList>
            <person name="Lanie J.A."/>
            <person name="Ng W.-L."/>
            <person name="Kazmierczak K.M."/>
            <person name="Andrzejewski T.M."/>
            <person name="Davidsen T.M."/>
            <person name="Wayne K.J."/>
            <person name="Tettelin H."/>
            <person name="Glass J.I."/>
            <person name="Rusch D."/>
            <person name="Podicherti R."/>
            <person name="Tsui H.-C.T."/>
            <person name="Winkler M.E."/>
        </authorList>
    </citation>
    <scope>NUCLEOTIDE SEQUENCE</scope>
</reference>
<keyword evidence="2" id="KW-0012">Acyltransferase</keyword>
<proteinExistence type="predicted"/>
<dbReference type="SUPFAM" id="SSF51161">
    <property type="entry name" value="Trimeric LpxA-like enzymes"/>
    <property type="match status" value="1"/>
</dbReference>
<gene>
    <name evidence="3" type="ORF">METZ01_LOCUS495982</name>
</gene>
<dbReference type="PANTHER" id="PTHR43300">
    <property type="entry name" value="ACETYLTRANSFERASE"/>
    <property type="match status" value="1"/>
</dbReference>